<dbReference type="PANTHER" id="PTHR48111">
    <property type="entry name" value="REGULATOR OF RPOS"/>
    <property type="match status" value="1"/>
</dbReference>
<gene>
    <name evidence="10" type="ORF">EP073_03670</name>
</gene>
<keyword evidence="11" id="KW-1185">Reference proteome</keyword>
<evidence type="ECO:0000313" key="11">
    <source>
        <dbReference type="Proteomes" id="UP000287502"/>
    </source>
</evidence>
<evidence type="ECO:0000256" key="5">
    <source>
        <dbReference type="ARBA" id="ARBA00023163"/>
    </source>
</evidence>
<sequence>MDAVAPCEAKPLLCEARACSTIRQDARIDVIKRSNCMNELEKKLRKYSVLYAEDDEGIRKSYEMILKKLCGSLRCASDGNEAFALYTEKRPDILIADIKMPYTDGMQLVTKIRRFDKELRILLTTAYTDEQYTLQAIELDISRYLVKPVMLEDLRGALYKCVRELEEKNPEQICFENGLIYNIPLKSISSGEGEIPLTNIESRIMEILIENRGRIVRYEKFESEIWRNEYMSKETLRSHIKFLRKKIGTDIIKSAKGLGYFINS</sequence>
<evidence type="ECO:0000256" key="6">
    <source>
        <dbReference type="PROSITE-ProRule" id="PRU00169"/>
    </source>
</evidence>
<dbReference type="SUPFAM" id="SSF46894">
    <property type="entry name" value="C-terminal effector domain of the bipartite response regulators"/>
    <property type="match status" value="1"/>
</dbReference>
<evidence type="ECO:0000256" key="1">
    <source>
        <dbReference type="ARBA" id="ARBA00022553"/>
    </source>
</evidence>
<evidence type="ECO:0000313" key="10">
    <source>
        <dbReference type="EMBL" id="QAR32532.1"/>
    </source>
</evidence>
<dbReference type="PANTHER" id="PTHR48111:SF1">
    <property type="entry name" value="TWO-COMPONENT RESPONSE REGULATOR ORR33"/>
    <property type="match status" value="1"/>
</dbReference>
<dbReference type="GO" id="GO:0000976">
    <property type="term" value="F:transcription cis-regulatory region binding"/>
    <property type="evidence" value="ECO:0007669"/>
    <property type="project" value="TreeGrafter"/>
</dbReference>
<evidence type="ECO:0000256" key="3">
    <source>
        <dbReference type="ARBA" id="ARBA00023015"/>
    </source>
</evidence>
<evidence type="ECO:0000259" key="8">
    <source>
        <dbReference type="PROSITE" id="PS50110"/>
    </source>
</evidence>
<evidence type="ECO:0000256" key="7">
    <source>
        <dbReference type="PROSITE-ProRule" id="PRU01091"/>
    </source>
</evidence>
<dbReference type="SMART" id="SM00862">
    <property type="entry name" value="Trans_reg_C"/>
    <property type="match status" value="1"/>
</dbReference>
<keyword evidence="2" id="KW-0902">Two-component regulatory system</keyword>
<dbReference type="Pfam" id="PF00486">
    <property type="entry name" value="Trans_reg_C"/>
    <property type="match status" value="1"/>
</dbReference>
<keyword evidence="1 6" id="KW-0597">Phosphoprotein</keyword>
<dbReference type="InterPro" id="IPR011006">
    <property type="entry name" value="CheY-like_superfamily"/>
</dbReference>
<dbReference type="PROSITE" id="PS51755">
    <property type="entry name" value="OMPR_PHOB"/>
    <property type="match status" value="1"/>
</dbReference>
<keyword evidence="5" id="KW-0804">Transcription</keyword>
<accession>A0A3R5X218</accession>
<dbReference type="GO" id="GO:0000156">
    <property type="term" value="F:phosphorelay response regulator activity"/>
    <property type="evidence" value="ECO:0007669"/>
    <property type="project" value="TreeGrafter"/>
</dbReference>
<evidence type="ECO:0000259" key="9">
    <source>
        <dbReference type="PROSITE" id="PS51755"/>
    </source>
</evidence>
<dbReference type="CDD" id="cd00383">
    <property type="entry name" value="trans_reg_C"/>
    <property type="match status" value="1"/>
</dbReference>
<dbReference type="OrthoDB" id="9800029at2"/>
<name>A0A3R5X218_9BACT</name>
<keyword evidence="3" id="KW-0805">Transcription regulation</keyword>
<protein>
    <submittedName>
        <fullName evidence="10">Response regulator transcription factor</fullName>
    </submittedName>
</protein>
<evidence type="ECO:0000256" key="2">
    <source>
        <dbReference type="ARBA" id="ARBA00023012"/>
    </source>
</evidence>
<dbReference type="Gene3D" id="1.10.10.10">
    <property type="entry name" value="Winged helix-like DNA-binding domain superfamily/Winged helix DNA-binding domain"/>
    <property type="match status" value="1"/>
</dbReference>
<organism evidence="10 11">
    <name type="scientific">Geovibrio thiophilus</name>
    <dbReference type="NCBI Taxonomy" id="139438"/>
    <lineage>
        <taxon>Bacteria</taxon>
        <taxon>Pseudomonadati</taxon>
        <taxon>Deferribacterota</taxon>
        <taxon>Deferribacteres</taxon>
        <taxon>Deferribacterales</taxon>
        <taxon>Geovibrionaceae</taxon>
        <taxon>Geovibrio</taxon>
    </lineage>
</organism>
<dbReference type="GO" id="GO:0005829">
    <property type="term" value="C:cytosol"/>
    <property type="evidence" value="ECO:0007669"/>
    <property type="project" value="TreeGrafter"/>
</dbReference>
<dbReference type="Pfam" id="PF00072">
    <property type="entry name" value="Response_reg"/>
    <property type="match status" value="1"/>
</dbReference>
<dbReference type="Proteomes" id="UP000287502">
    <property type="component" value="Chromosome"/>
</dbReference>
<feature type="modified residue" description="4-aspartylphosphate" evidence="6">
    <location>
        <position position="97"/>
    </location>
</feature>
<dbReference type="InterPro" id="IPR036388">
    <property type="entry name" value="WH-like_DNA-bd_sf"/>
</dbReference>
<dbReference type="Gene3D" id="3.40.50.2300">
    <property type="match status" value="1"/>
</dbReference>
<dbReference type="SUPFAM" id="SSF52172">
    <property type="entry name" value="CheY-like"/>
    <property type="match status" value="1"/>
</dbReference>
<feature type="DNA-binding region" description="OmpR/PhoB-type" evidence="7">
    <location>
        <begin position="170"/>
        <end position="264"/>
    </location>
</feature>
<dbReference type="InterPro" id="IPR039420">
    <property type="entry name" value="WalR-like"/>
</dbReference>
<dbReference type="PROSITE" id="PS50110">
    <property type="entry name" value="RESPONSE_REGULATORY"/>
    <property type="match status" value="1"/>
</dbReference>
<evidence type="ECO:0000256" key="4">
    <source>
        <dbReference type="ARBA" id="ARBA00023125"/>
    </source>
</evidence>
<feature type="domain" description="OmpR/PhoB-type" evidence="9">
    <location>
        <begin position="170"/>
        <end position="264"/>
    </location>
</feature>
<proteinExistence type="predicted"/>
<dbReference type="InterPro" id="IPR001789">
    <property type="entry name" value="Sig_transdc_resp-reg_receiver"/>
</dbReference>
<dbReference type="AlphaFoldDB" id="A0A3R5X218"/>
<dbReference type="SMART" id="SM00448">
    <property type="entry name" value="REC"/>
    <property type="match status" value="1"/>
</dbReference>
<reference evidence="10 11" key="1">
    <citation type="submission" date="2019-01" db="EMBL/GenBank/DDBJ databases">
        <title>Geovibrio thiophilus DSM 11263, complete genome.</title>
        <authorList>
            <person name="Spring S."/>
            <person name="Bunk B."/>
            <person name="Sproer C."/>
        </authorList>
    </citation>
    <scope>NUCLEOTIDE SEQUENCE [LARGE SCALE GENOMIC DNA]</scope>
    <source>
        <strain evidence="10 11">DSM 11263</strain>
    </source>
</reference>
<keyword evidence="4 7" id="KW-0238">DNA-binding</keyword>
<dbReference type="InterPro" id="IPR016032">
    <property type="entry name" value="Sig_transdc_resp-reg_C-effctor"/>
</dbReference>
<dbReference type="KEGG" id="gtl:EP073_03670"/>
<dbReference type="GO" id="GO:0032993">
    <property type="term" value="C:protein-DNA complex"/>
    <property type="evidence" value="ECO:0007669"/>
    <property type="project" value="TreeGrafter"/>
</dbReference>
<dbReference type="EMBL" id="CP035108">
    <property type="protein sequence ID" value="QAR32532.1"/>
    <property type="molecule type" value="Genomic_DNA"/>
</dbReference>
<dbReference type="GO" id="GO:0006355">
    <property type="term" value="P:regulation of DNA-templated transcription"/>
    <property type="evidence" value="ECO:0007669"/>
    <property type="project" value="InterPro"/>
</dbReference>
<feature type="domain" description="Response regulatory" evidence="8">
    <location>
        <begin position="48"/>
        <end position="162"/>
    </location>
</feature>
<dbReference type="InterPro" id="IPR001867">
    <property type="entry name" value="OmpR/PhoB-type_DNA-bd"/>
</dbReference>